<dbReference type="GO" id="GO:0019427">
    <property type="term" value="P:acetyl-CoA biosynthetic process from acetate"/>
    <property type="evidence" value="ECO:0007669"/>
    <property type="project" value="UniProtKB-UniRule"/>
</dbReference>
<dbReference type="InterPro" id="IPR025110">
    <property type="entry name" value="AMP-bd_C"/>
</dbReference>
<dbReference type="InterPro" id="IPR032387">
    <property type="entry name" value="ACAS_N"/>
</dbReference>
<evidence type="ECO:0000313" key="11">
    <source>
        <dbReference type="Proteomes" id="UP000184164"/>
    </source>
</evidence>
<gene>
    <name evidence="10" type="ORF">SAMN05444274_102281</name>
</gene>
<evidence type="ECO:0000313" key="10">
    <source>
        <dbReference type="EMBL" id="SHE74992.1"/>
    </source>
</evidence>
<evidence type="ECO:0000256" key="4">
    <source>
        <dbReference type="ARBA" id="ARBA00022840"/>
    </source>
</evidence>
<dbReference type="PROSITE" id="PS00455">
    <property type="entry name" value="AMP_BINDING"/>
    <property type="match status" value="1"/>
</dbReference>
<dbReference type="GO" id="GO:0005524">
    <property type="term" value="F:ATP binding"/>
    <property type="evidence" value="ECO:0007669"/>
    <property type="project" value="UniProtKB-KW"/>
</dbReference>
<evidence type="ECO:0000259" key="8">
    <source>
        <dbReference type="Pfam" id="PF13193"/>
    </source>
</evidence>
<name>A0A1M4W1Z8_9BACT</name>
<feature type="domain" description="AMP-dependent synthetase/ligase" evidence="7">
    <location>
        <begin position="70"/>
        <end position="458"/>
    </location>
</feature>
<evidence type="ECO:0000256" key="2">
    <source>
        <dbReference type="ARBA" id="ARBA00022598"/>
    </source>
</evidence>
<dbReference type="NCBIfam" id="NF001208">
    <property type="entry name" value="PRK00174.1"/>
    <property type="match status" value="1"/>
</dbReference>
<dbReference type="CDD" id="cd05966">
    <property type="entry name" value="ACS"/>
    <property type="match status" value="1"/>
</dbReference>
<dbReference type="NCBIfam" id="TIGR02188">
    <property type="entry name" value="Ac_CoA_lig_AcsA"/>
    <property type="match status" value="1"/>
</dbReference>
<evidence type="ECO:0000256" key="6">
    <source>
        <dbReference type="NCBIfam" id="TIGR02188"/>
    </source>
</evidence>
<dbReference type="Pfam" id="PF13193">
    <property type="entry name" value="AMP-binding_C"/>
    <property type="match status" value="1"/>
</dbReference>
<evidence type="ECO:0000259" key="9">
    <source>
        <dbReference type="Pfam" id="PF16177"/>
    </source>
</evidence>
<dbReference type="STRING" id="1484053.SAMN05444274_102281"/>
<protein>
    <recommendedName>
        <fullName evidence="6">Acetate--CoA ligase</fullName>
        <ecNumber evidence="6">6.2.1.1</ecNumber>
    </recommendedName>
</protein>
<dbReference type="SUPFAM" id="SSF56801">
    <property type="entry name" value="Acetyl-CoA synthetase-like"/>
    <property type="match status" value="1"/>
</dbReference>
<dbReference type="AlphaFoldDB" id="A0A1M4W1Z8"/>
<dbReference type="RefSeq" id="WP_072999378.1">
    <property type="nucleotide sequence ID" value="NZ_FQUM01000002.1"/>
</dbReference>
<dbReference type="OrthoDB" id="9778383at2"/>
<dbReference type="Gene3D" id="3.30.300.30">
    <property type="match status" value="1"/>
</dbReference>
<dbReference type="Gene3D" id="3.40.50.12780">
    <property type="entry name" value="N-terminal domain of ligase-like"/>
    <property type="match status" value="1"/>
</dbReference>
<dbReference type="PANTHER" id="PTHR24095">
    <property type="entry name" value="ACETYL-COENZYME A SYNTHETASE"/>
    <property type="match status" value="1"/>
</dbReference>
<dbReference type="InterPro" id="IPR011904">
    <property type="entry name" value="Ac_CoA_lig"/>
</dbReference>
<evidence type="ECO:0000256" key="5">
    <source>
        <dbReference type="ARBA" id="ARBA00022990"/>
    </source>
</evidence>
<feature type="domain" description="Acetyl-coenzyme A synthetase N-terminal" evidence="9">
    <location>
        <begin position="11"/>
        <end position="68"/>
    </location>
</feature>
<evidence type="ECO:0000256" key="3">
    <source>
        <dbReference type="ARBA" id="ARBA00022741"/>
    </source>
</evidence>
<dbReference type="FunFam" id="3.40.50.12780:FF:000001">
    <property type="entry name" value="Acetyl-coenzyme A synthetase"/>
    <property type="match status" value="1"/>
</dbReference>
<evidence type="ECO:0000259" key="7">
    <source>
        <dbReference type="Pfam" id="PF00501"/>
    </source>
</evidence>
<reference evidence="10 11" key="1">
    <citation type="submission" date="2016-11" db="EMBL/GenBank/DDBJ databases">
        <authorList>
            <person name="Jaros S."/>
            <person name="Januszkiewicz K."/>
            <person name="Wedrychowicz H."/>
        </authorList>
    </citation>
    <scope>NUCLEOTIDE SEQUENCE [LARGE SCALE GENOMIC DNA]</scope>
    <source>
        <strain evidence="10 11">DSM 26910</strain>
    </source>
</reference>
<sequence length="641" mass="71811">MVDKITSLAEYFQKYQESVANPEGFWSNIAENYYWRKKWDRVLDWKFDGDGAPDVKWFVNGKLNITENIFERNMFMRKDQTALIWEPNNPDEDTLKFTYEELFDKVKQFANALKSLGVEKGDRVAIYLPMVPELAIAMLACARIGAVHSIVFAGFSASALADRIHDAKSKILITSDGGFRGAKSIHLKNIADEALQSCPTVEKAVVLHRTNEEHINWVEGRDVWWHDLIENASTENKAEEMDAEDMLFILYTSGSTGKPKGVVHSTAGYMIYSEYTFKNVFQYSDGDVYWCTADIGWVTGHSYIIYGPLLAGATSIMFEGVPTWPDAGRFWDIVDKYKVTHFYTAPTAIRALVAQGDEWVKSHDLSSLKVLGTVGEPINEEAWRWYHSMIGKGKCPIVDTWWQTETGGIMISPLAGITPTKPSLATLPLPGIQPILVDPEGNELKGNSVEGILCIKFPWPGMLRTTYGDHQRCYNTYFSSYRGLYLTGDGAKRDEEGYYRIIGRIDDVINVSGHRIGTAEVEDAINQHPKVVESAVVGYPHDIKGAGIYAYVICEELTDREMAGIENEIRETVNKFIGPIAKPDKIQIVSGLPKTRSGKIMRRILRKIGEGDATNLGDTSTLLDPGIVDTIINGAKVEVKR</sequence>
<keyword evidence="3" id="KW-0547">Nucleotide-binding</keyword>
<dbReference type="Proteomes" id="UP000184164">
    <property type="component" value="Unassembled WGS sequence"/>
</dbReference>
<dbReference type="InterPro" id="IPR042099">
    <property type="entry name" value="ANL_N_sf"/>
</dbReference>
<dbReference type="Pfam" id="PF00501">
    <property type="entry name" value="AMP-binding"/>
    <property type="match status" value="1"/>
</dbReference>
<dbReference type="InterPro" id="IPR045851">
    <property type="entry name" value="AMP-bd_C_sf"/>
</dbReference>
<keyword evidence="4" id="KW-0067">ATP-binding</keyword>
<evidence type="ECO:0000256" key="1">
    <source>
        <dbReference type="ARBA" id="ARBA00006432"/>
    </source>
</evidence>
<comment type="similarity">
    <text evidence="1">Belongs to the ATP-dependent AMP-binding enzyme family.</text>
</comment>
<dbReference type="EC" id="6.2.1.1" evidence="6"/>
<keyword evidence="11" id="KW-1185">Reference proteome</keyword>
<organism evidence="10 11">
    <name type="scientific">Mariniphaga anaerophila</name>
    <dbReference type="NCBI Taxonomy" id="1484053"/>
    <lineage>
        <taxon>Bacteria</taxon>
        <taxon>Pseudomonadati</taxon>
        <taxon>Bacteroidota</taxon>
        <taxon>Bacteroidia</taxon>
        <taxon>Marinilabiliales</taxon>
        <taxon>Prolixibacteraceae</taxon>
        <taxon>Mariniphaga</taxon>
    </lineage>
</organism>
<keyword evidence="5" id="KW-0007">Acetylation</keyword>
<proteinExistence type="inferred from homology"/>
<keyword evidence="2" id="KW-0436">Ligase</keyword>
<dbReference type="EMBL" id="FQUM01000002">
    <property type="protein sequence ID" value="SHE74992.1"/>
    <property type="molecule type" value="Genomic_DNA"/>
</dbReference>
<dbReference type="GO" id="GO:0003987">
    <property type="term" value="F:acetate-CoA ligase activity"/>
    <property type="evidence" value="ECO:0007669"/>
    <property type="project" value="UniProtKB-UniRule"/>
</dbReference>
<feature type="domain" description="AMP-binding enzyme C-terminal" evidence="8">
    <location>
        <begin position="520"/>
        <end position="599"/>
    </location>
</feature>
<dbReference type="PANTHER" id="PTHR24095:SF14">
    <property type="entry name" value="ACETYL-COENZYME A SYNTHETASE 1"/>
    <property type="match status" value="1"/>
</dbReference>
<dbReference type="InterPro" id="IPR020845">
    <property type="entry name" value="AMP-binding_CS"/>
</dbReference>
<dbReference type="Pfam" id="PF16177">
    <property type="entry name" value="ACAS_N"/>
    <property type="match status" value="1"/>
</dbReference>
<dbReference type="GO" id="GO:0016208">
    <property type="term" value="F:AMP binding"/>
    <property type="evidence" value="ECO:0007669"/>
    <property type="project" value="InterPro"/>
</dbReference>
<accession>A0A1M4W1Z8</accession>
<dbReference type="InterPro" id="IPR000873">
    <property type="entry name" value="AMP-dep_synth/lig_dom"/>
</dbReference>